<gene>
    <name evidence="3" type="ORF">PENTCL1PPCAC_17752</name>
</gene>
<feature type="compositionally biased region" description="Polar residues" evidence="1">
    <location>
        <begin position="324"/>
        <end position="338"/>
    </location>
</feature>
<name>A0AAV5TMI8_9BILA</name>
<comment type="caution">
    <text evidence="3">The sequence shown here is derived from an EMBL/GenBank/DDBJ whole genome shotgun (WGS) entry which is preliminary data.</text>
</comment>
<accession>A0AAV5TMI8</accession>
<feature type="transmembrane region" description="Helical" evidence="2">
    <location>
        <begin position="112"/>
        <end position="137"/>
    </location>
</feature>
<keyword evidence="2" id="KW-1133">Transmembrane helix</keyword>
<keyword evidence="4" id="KW-1185">Reference proteome</keyword>
<reference evidence="3" key="1">
    <citation type="submission" date="2023-10" db="EMBL/GenBank/DDBJ databases">
        <title>Genome assembly of Pristionchus species.</title>
        <authorList>
            <person name="Yoshida K."/>
            <person name="Sommer R.J."/>
        </authorList>
    </citation>
    <scope>NUCLEOTIDE SEQUENCE</scope>
    <source>
        <strain evidence="3">RS0144</strain>
    </source>
</reference>
<organism evidence="3 4">
    <name type="scientific">Pristionchus entomophagus</name>
    <dbReference type="NCBI Taxonomy" id="358040"/>
    <lineage>
        <taxon>Eukaryota</taxon>
        <taxon>Metazoa</taxon>
        <taxon>Ecdysozoa</taxon>
        <taxon>Nematoda</taxon>
        <taxon>Chromadorea</taxon>
        <taxon>Rhabditida</taxon>
        <taxon>Rhabditina</taxon>
        <taxon>Diplogasteromorpha</taxon>
        <taxon>Diplogasteroidea</taxon>
        <taxon>Neodiplogasteridae</taxon>
        <taxon>Pristionchus</taxon>
    </lineage>
</organism>
<evidence type="ECO:0000256" key="2">
    <source>
        <dbReference type="SAM" id="Phobius"/>
    </source>
</evidence>
<evidence type="ECO:0000313" key="4">
    <source>
        <dbReference type="Proteomes" id="UP001432027"/>
    </source>
</evidence>
<proteinExistence type="predicted"/>
<protein>
    <submittedName>
        <fullName evidence="3">Uncharacterized protein</fullName>
    </submittedName>
</protein>
<keyword evidence="2" id="KW-0472">Membrane</keyword>
<dbReference type="EMBL" id="BTSX01000004">
    <property type="protein sequence ID" value="GMS95577.1"/>
    <property type="molecule type" value="Genomic_DNA"/>
</dbReference>
<feature type="region of interest" description="Disordered" evidence="1">
    <location>
        <begin position="257"/>
        <end position="344"/>
    </location>
</feature>
<evidence type="ECO:0000313" key="3">
    <source>
        <dbReference type="EMBL" id="GMS95577.1"/>
    </source>
</evidence>
<dbReference type="AlphaFoldDB" id="A0AAV5TMI8"/>
<sequence>MMNSFLFQMSMHTSHSVSCVDECGKRHAKGLNVFELCEQHSYTDQLLTNVDFLCRLNFFANRFTEQIAEVAARDIRSFYRHQTNPRARYFSDIAVPSHSNSDAMEEEEERQFVSFVFISNSFAFELLYIFAIFYPFITFSPSPSPTSFKRVHYIHSNQSITTLLQRGVPTDGSMDILHLVRRSSGVDSRSSDSSPIPDYALVGLSQAERDHVRKVLENARKSSHSPAVSRRPSSALPLHEMGDFSDSERAHIQQVLEKAESRGSSPFVIRVPSHGRVGRTDSTISYDTPTPPSGRIITQTSFSDDDYSSSMRSIDNAIRRATERQSSLRKSSENSPKVSLQEEEKEKIISTTENLSLLPTTLPTETPILTPSPDHSPVRLSSHLLEKEEYSPKRPELSIQGFKRFFGKTSNKVVNMTKKVSEREDRRD</sequence>
<feature type="compositionally biased region" description="Polar residues" evidence="1">
    <location>
        <begin position="296"/>
        <end position="313"/>
    </location>
</feature>
<evidence type="ECO:0000256" key="1">
    <source>
        <dbReference type="SAM" id="MobiDB-lite"/>
    </source>
</evidence>
<keyword evidence="2" id="KW-0812">Transmembrane</keyword>
<dbReference type="Proteomes" id="UP001432027">
    <property type="component" value="Unassembled WGS sequence"/>
</dbReference>